<keyword evidence="1" id="KW-0472">Membrane</keyword>
<evidence type="ECO:0000259" key="2">
    <source>
        <dbReference type="Pfam" id="PF17906"/>
    </source>
</evidence>
<dbReference type="Proteomes" id="UP001303046">
    <property type="component" value="Unassembled WGS sequence"/>
</dbReference>
<dbReference type="InterPro" id="IPR041426">
    <property type="entry name" value="Mos1_HTH"/>
</dbReference>
<keyword evidence="1" id="KW-0812">Transmembrane</keyword>
<protein>
    <recommendedName>
        <fullName evidence="2">Mos1 transposase HTH domain-containing protein</fullName>
    </recommendedName>
</protein>
<keyword evidence="4" id="KW-1185">Reference proteome</keyword>
<keyword evidence="1" id="KW-1133">Transmembrane helix</keyword>
<evidence type="ECO:0000313" key="3">
    <source>
        <dbReference type="EMBL" id="KAK6727678.1"/>
    </source>
</evidence>
<organism evidence="3 4">
    <name type="scientific">Necator americanus</name>
    <name type="common">Human hookworm</name>
    <dbReference type="NCBI Taxonomy" id="51031"/>
    <lineage>
        <taxon>Eukaryota</taxon>
        <taxon>Metazoa</taxon>
        <taxon>Ecdysozoa</taxon>
        <taxon>Nematoda</taxon>
        <taxon>Chromadorea</taxon>
        <taxon>Rhabditida</taxon>
        <taxon>Rhabditina</taxon>
        <taxon>Rhabditomorpha</taxon>
        <taxon>Strongyloidea</taxon>
        <taxon>Ancylostomatidae</taxon>
        <taxon>Bunostominae</taxon>
        <taxon>Necator</taxon>
    </lineage>
</organism>
<dbReference type="Gene3D" id="1.10.10.1450">
    <property type="match status" value="1"/>
</dbReference>
<evidence type="ECO:0000313" key="4">
    <source>
        <dbReference type="Proteomes" id="UP001303046"/>
    </source>
</evidence>
<evidence type="ECO:0000256" key="1">
    <source>
        <dbReference type="SAM" id="Phobius"/>
    </source>
</evidence>
<sequence>MHISQIFTIESRLFCSSCLAILSINGVVSLLMLEQPYSSNMEYPGGKNQYFRHLLFFAFHRGQKATEAARDICNMYGEGAIGESSAREWFARFKKGNTNMEYGSSERRP</sequence>
<proteinExistence type="predicted"/>
<accession>A0ABR1BMK5</accession>
<comment type="caution">
    <text evidence="3">The sequence shown here is derived from an EMBL/GenBank/DDBJ whole genome shotgun (WGS) entry which is preliminary data.</text>
</comment>
<dbReference type="EMBL" id="JAVFWL010000001">
    <property type="protein sequence ID" value="KAK6727678.1"/>
    <property type="molecule type" value="Genomic_DNA"/>
</dbReference>
<gene>
    <name evidence="3" type="primary">Necator_chrI.g1519</name>
    <name evidence="3" type="ORF">RB195_005393</name>
</gene>
<feature type="domain" description="Mos1 transposase HTH" evidence="2">
    <location>
        <begin position="49"/>
        <end position="97"/>
    </location>
</feature>
<reference evidence="3 4" key="1">
    <citation type="submission" date="2023-08" db="EMBL/GenBank/DDBJ databases">
        <title>A Necator americanus chromosomal reference genome.</title>
        <authorList>
            <person name="Ilik V."/>
            <person name="Petrzelkova K.J."/>
            <person name="Pardy F."/>
            <person name="Fuh T."/>
            <person name="Niatou-Singa F.S."/>
            <person name="Gouil Q."/>
            <person name="Baker L."/>
            <person name="Ritchie M.E."/>
            <person name="Jex A.R."/>
            <person name="Gazzola D."/>
            <person name="Li H."/>
            <person name="Toshio Fujiwara R."/>
            <person name="Zhan B."/>
            <person name="Aroian R.V."/>
            <person name="Pafco B."/>
            <person name="Schwarz E.M."/>
        </authorList>
    </citation>
    <scope>NUCLEOTIDE SEQUENCE [LARGE SCALE GENOMIC DNA]</scope>
    <source>
        <strain evidence="3 4">Aroian</strain>
        <tissue evidence="3">Whole animal</tissue>
    </source>
</reference>
<feature type="transmembrane region" description="Helical" evidence="1">
    <location>
        <begin position="12"/>
        <end position="33"/>
    </location>
</feature>
<dbReference type="Pfam" id="PF17906">
    <property type="entry name" value="HTH_48"/>
    <property type="match status" value="1"/>
</dbReference>
<name>A0ABR1BMK5_NECAM</name>